<dbReference type="GeneID" id="14877516"/>
<dbReference type="InterPro" id="IPR015421">
    <property type="entry name" value="PyrdxlP-dep_Trfase_major"/>
</dbReference>
<dbReference type="KEGG" id="dfa:DFA_02852"/>
<sequence>MIISYYIFKTKIFVARELSPIDGDPLLIDVVCFLGLGLFVSIGESQQLSLTVTQIVVGITSVSITYVAQCPSPPGTPGLSLNGNAIPCNTVSPNTLQCIGLSPNSTAQYDFSFMCGIAFVHTPNKLSIKTYAMLGNPIATVIPINSRTLNLTMSVDGGNPALTYYDFEINGVPVITHTQMTNIIFPTDIGLGSHPVLFTAECDGFSFSAASSFIIYQDLIFDVEINKLGSNSATAYLNNISGNDSQTTITYYLNDNAIQNCTGVVVGVNCNLTNLTPDTLHTLKVYGVNGNHVANTTHLNFTTDPALEIITLEGYQTDNSQFIVEYTATGGTETPLFTVYVNGTVYCEEEYSDYCNIPLTEESLISQHTILLKATSSPDSKDDQTFTYNTWRSPKILNITGVVNDKGQIVLEWESVYGNPNEPFKYTALLTNDINEPYDVICDKIDEKICTSNSTGNIQNIIIITSNDNFDQTENQAIFNFTLCASTETPTGPLCSGHGICGNGTLGCTCNQNYNGTLCQTKIGPSTTGSSSSEVPVSSSFSIIYGSSSSSSFFYFLGLGLFVSPSQSQTPSITVTNIVAGMTAVNITYETVCLTVPVLLPRIWLTEEIICSSVSPNTVLCPGLTPNTNGLYYFYFQCGQVNVNTTNQIEISTFPTFSNPIIQVKQITSKSINIMWSVVGGNPALTVVDIQLDNIPVVIGTQDTDFNLDINVGLGYHMLLVTFYSGDGNPISAVHNFIILQDLTYDIVIGNLGSNSANVKLANVAGNDAQTVITYYIDDVAVVGCIGLTLSLKCNLTNLAPDTEHTLKVYGVNGNLISNTTYLNFTTDPALEITSLEGFQSDNSEFTLDYAATGGTDIILFTVYVNGTVYCEEDYGDYCTIPLTEESLISQHTILLKATSSPDSKDDQTLTFNTWRGIMSKLLEYANHCLESYQPTTIVAATAGITAASVLLFNSISDQDFRKQMRNKVFSTLRSAPGVKEKVKEERKKIKDHLKEQFQTNPKHSHYTLPLNGIKHDDILEFMDELMKIDESKWKDSKVSGCVYLGEQEHSNLLNKTYAPKILNITGVVNDKGQIVLGWESVYGNPNEPFKYTALLTNDINEPYDVICDKIDEKICTSNLTGNIQNIIIITANDNFDQTENQAKFDFTLCASTETPTGPLCSGHGICGNGTLGCTCNSNYNGTLCQTKIEPSSSSEVSSSFSIIYGSSSSYTFNSLFYYYL</sequence>
<dbReference type="PROSITE" id="PS00022">
    <property type="entry name" value="EGF_1"/>
    <property type="match status" value="2"/>
</dbReference>
<organism evidence="2 3">
    <name type="scientific">Cavenderia fasciculata</name>
    <name type="common">Slime mold</name>
    <name type="synonym">Dictyostelium fasciculatum</name>
    <dbReference type="NCBI Taxonomy" id="261658"/>
    <lineage>
        <taxon>Eukaryota</taxon>
        <taxon>Amoebozoa</taxon>
        <taxon>Evosea</taxon>
        <taxon>Eumycetozoa</taxon>
        <taxon>Dictyostelia</taxon>
        <taxon>Acytosteliales</taxon>
        <taxon>Cavenderiaceae</taxon>
        <taxon>Cavenderia</taxon>
    </lineage>
</organism>
<evidence type="ECO:0000259" key="1">
    <source>
        <dbReference type="PROSITE" id="PS00022"/>
    </source>
</evidence>
<dbReference type="GO" id="GO:0016829">
    <property type="term" value="F:lyase activity"/>
    <property type="evidence" value="ECO:0007669"/>
    <property type="project" value="UniProtKB-KW"/>
</dbReference>
<dbReference type="InterPro" id="IPR000742">
    <property type="entry name" value="EGF"/>
</dbReference>
<dbReference type="Gene3D" id="3.90.1150.10">
    <property type="entry name" value="Aspartate Aminotransferase, domain 1"/>
    <property type="match status" value="1"/>
</dbReference>
<proteinExistence type="predicted"/>
<dbReference type="OrthoDB" id="410592at2759"/>
<reference evidence="3" key="1">
    <citation type="journal article" date="2011" name="Genome Res.">
        <title>Phylogeny-wide analysis of social amoeba genomes highlights ancient origins for complex intercellular communication.</title>
        <authorList>
            <person name="Heidel A.J."/>
            <person name="Lawal H.M."/>
            <person name="Felder M."/>
            <person name="Schilde C."/>
            <person name="Helps N.R."/>
            <person name="Tunggal B."/>
            <person name="Rivero F."/>
            <person name="John U."/>
            <person name="Schleicher M."/>
            <person name="Eichinger L."/>
            <person name="Platzer M."/>
            <person name="Noegel A.A."/>
            <person name="Schaap P."/>
            <person name="Gloeckner G."/>
        </authorList>
    </citation>
    <scope>NUCLEOTIDE SEQUENCE [LARGE SCALE GENOMIC DNA]</scope>
    <source>
        <strain evidence="3">SH3</strain>
    </source>
</reference>
<name>F4PIM9_CACFS</name>
<dbReference type="AlphaFoldDB" id="F4PIM9"/>
<dbReference type="EMBL" id="GL883006">
    <property type="protein sequence ID" value="EGG24609.1"/>
    <property type="molecule type" value="Genomic_DNA"/>
</dbReference>
<protein>
    <submittedName>
        <fullName evidence="2">Sphingosine-1-phosphate lyase</fullName>
    </submittedName>
</protein>
<dbReference type="InterPro" id="IPR013783">
    <property type="entry name" value="Ig-like_fold"/>
</dbReference>
<dbReference type="InterPro" id="IPR015422">
    <property type="entry name" value="PyrdxlP-dep_Trfase_small"/>
</dbReference>
<gene>
    <name evidence="2" type="ORF">DFA_02852</name>
</gene>
<accession>F4PIM9</accession>
<dbReference type="Gene3D" id="2.60.40.10">
    <property type="entry name" value="Immunoglobulins"/>
    <property type="match status" value="1"/>
</dbReference>
<evidence type="ECO:0000313" key="2">
    <source>
        <dbReference type="EMBL" id="EGG24609.1"/>
    </source>
</evidence>
<evidence type="ECO:0000313" key="3">
    <source>
        <dbReference type="Proteomes" id="UP000007797"/>
    </source>
</evidence>
<dbReference type="RefSeq" id="XP_004362460.1">
    <property type="nucleotide sequence ID" value="XM_004362403.1"/>
</dbReference>
<keyword evidence="3" id="KW-1185">Reference proteome</keyword>
<feature type="domain" description="EGF-like" evidence="1">
    <location>
        <begin position="508"/>
        <end position="519"/>
    </location>
</feature>
<dbReference type="Pfam" id="PF23106">
    <property type="entry name" value="EGF_Teneurin"/>
    <property type="match status" value="2"/>
</dbReference>
<keyword evidence="2" id="KW-0456">Lyase</keyword>
<dbReference type="STRING" id="1054147.F4PIM9"/>
<dbReference type="Proteomes" id="UP000007797">
    <property type="component" value="Unassembled WGS sequence"/>
</dbReference>
<dbReference type="Gene3D" id="3.40.640.10">
    <property type="entry name" value="Type I PLP-dependent aspartate aminotransferase-like (Major domain)"/>
    <property type="match status" value="1"/>
</dbReference>
<feature type="domain" description="EGF-like" evidence="1">
    <location>
        <begin position="1174"/>
        <end position="1185"/>
    </location>
</feature>